<comment type="caution">
    <text evidence="3">The sequence shown here is derived from an EMBL/GenBank/DDBJ whole genome shotgun (WGS) entry which is preliminary data.</text>
</comment>
<keyword evidence="2" id="KW-0732">Signal</keyword>
<evidence type="ECO:0000256" key="1">
    <source>
        <dbReference type="SAM" id="MobiDB-lite"/>
    </source>
</evidence>
<feature type="region of interest" description="Disordered" evidence="1">
    <location>
        <begin position="147"/>
        <end position="167"/>
    </location>
</feature>
<proteinExistence type="predicted"/>
<dbReference type="Proteomes" id="UP000523196">
    <property type="component" value="Unassembled WGS sequence"/>
</dbReference>
<evidence type="ECO:0000313" key="3">
    <source>
        <dbReference type="EMBL" id="MBB1061772.1"/>
    </source>
</evidence>
<feature type="signal peptide" evidence="2">
    <location>
        <begin position="1"/>
        <end position="23"/>
    </location>
</feature>
<feature type="chain" id="PRO_5030785081" description="Lysozyme inhibitor LprI N-terminal domain-containing protein" evidence="2">
    <location>
        <begin position="24"/>
        <end position="167"/>
    </location>
</feature>
<organism evidence="3 4">
    <name type="scientific">Marilutibacter spongiae</name>
    <dbReference type="NCBI Taxonomy" id="2025720"/>
    <lineage>
        <taxon>Bacteria</taxon>
        <taxon>Pseudomonadati</taxon>
        <taxon>Pseudomonadota</taxon>
        <taxon>Gammaproteobacteria</taxon>
        <taxon>Lysobacterales</taxon>
        <taxon>Lysobacteraceae</taxon>
        <taxon>Marilutibacter</taxon>
    </lineage>
</organism>
<dbReference type="AlphaFoldDB" id="A0A7W3Y701"/>
<name>A0A7W3Y701_9GAMM</name>
<keyword evidence="4" id="KW-1185">Reference proteome</keyword>
<gene>
    <name evidence="3" type="ORF">H4F98_14445</name>
</gene>
<sequence length="167" mass="18375">MNRHGYRVGLGVVLALASTLALASANKVGQILEQQREIREQTEGSTGDYARFDPRALARIEAAQDQIFSLLDGVSAVEQLHPDQQAELFNALEEVKAVLADNEDDRQHCWRERKLGTTMKETRCATVAEMRAVQEDTRNYLNRGQRCGASATSDCGSGRGLEPATGR</sequence>
<dbReference type="RefSeq" id="WP_182688543.1">
    <property type="nucleotide sequence ID" value="NZ_JACHTF010000018.1"/>
</dbReference>
<accession>A0A7W3Y701</accession>
<dbReference type="EMBL" id="JACHTF010000018">
    <property type="protein sequence ID" value="MBB1061772.1"/>
    <property type="molecule type" value="Genomic_DNA"/>
</dbReference>
<evidence type="ECO:0000313" key="4">
    <source>
        <dbReference type="Proteomes" id="UP000523196"/>
    </source>
</evidence>
<reference evidence="3 4" key="1">
    <citation type="submission" date="2020-08" db="EMBL/GenBank/DDBJ databases">
        <authorList>
            <person name="Xu S."/>
            <person name="Li A."/>
        </authorList>
    </citation>
    <scope>NUCLEOTIDE SEQUENCE [LARGE SCALE GENOMIC DNA]</scope>
    <source>
        <strain evidence="3 4">119BY6-57</strain>
    </source>
</reference>
<evidence type="ECO:0000256" key="2">
    <source>
        <dbReference type="SAM" id="SignalP"/>
    </source>
</evidence>
<evidence type="ECO:0008006" key="5">
    <source>
        <dbReference type="Google" id="ProtNLM"/>
    </source>
</evidence>
<protein>
    <recommendedName>
        <fullName evidence="5">Lysozyme inhibitor LprI N-terminal domain-containing protein</fullName>
    </recommendedName>
</protein>